<name>G7YJ65_CLOSI</name>
<feature type="non-terminal residue" evidence="1">
    <location>
        <position position="1"/>
    </location>
</feature>
<dbReference type="Proteomes" id="UP000008909">
    <property type="component" value="Unassembled WGS sequence"/>
</dbReference>
<accession>G7YJ65</accession>
<proteinExistence type="predicted"/>
<gene>
    <name evidence="1" type="ORF">CLF_109297</name>
</gene>
<organism evidence="1 2">
    <name type="scientific">Clonorchis sinensis</name>
    <name type="common">Chinese liver fluke</name>
    <dbReference type="NCBI Taxonomy" id="79923"/>
    <lineage>
        <taxon>Eukaryota</taxon>
        <taxon>Metazoa</taxon>
        <taxon>Spiralia</taxon>
        <taxon>Lophotrochozoa</taxon>
        <taxon>Platyhelminthes</taxon>
        <taxon>Trematoda</taxon>
        <taxon>Digenea</taxon>
        <taxon>Opisthorchiida</taxon>
        <taxon>Opisthorchiata</taxon>
        <taxon>Opisthorchiidae</taxon>
        <taxon>Clonorchis</taxon>
    </lineage>
</organism>
<reference evidence="1" key="1">
    <citation type="journal article" date="2011" name="Genome Biol.">
        <title>The draft genome of the carcinogenic human liver fluke Clonorchis sinensis.</title>
        <authorList>
            <person name="Wang X."/>
            <person name="Chen W."/>
            <person name="Huang Y."/>
            <person name="Sun J."/>
            <person name="Men J."/>
            <person name="Liu H."/>
            <person name="Luo F."/>
            <person name="Guo L."/>
            <person name="Lv X."/>
            <person name="Deng C."/>
            <person name="Zhou C."/>
            <person name="Fan Y."/>
            <person name="Li X."/>
            <person name="Huang L."/>
            <person name="Hu Y."/>
            <person name="Liang C."/>
            <person name="Hu X."/>
            <person name="Xu J."/>
            <person name="Yu X."/>
        </authorList>
    </citation>
    <scope>NUCLEOTIDE SEQUENCE [LARGE SCALE GENOMIC DNA]</scope>
    <source>
        <strain evidence="1">Henan</strain>
    </source>
</reference>
<evidence type="ECO:0000313" key="2">
    <source>
        <dbReference type="Proteomes" id="UP000008909"/>
    </source>
</evidence>
<reference key="2">
    <citation type="submission" date="2011-10" db="EMBL/GenBank/DDBJ databases">
        <title>The genome and transcriptome sequence of Clonorchis sinensis provide insights into the carcinogenic liver fluke.</title>
        <authorList>
            <person name="Wang X."/>
            <person name="Huang Y."/>
            <person name="Chen W."/>
            <person name="Liu H."/>
            <person name="Guo L."/>
            <person name="Chen Y."/>
            <person name="Luo F."/>
            <person name="Zhou W."/>
            <person name="Sun J."/>
            <person name="Mao Q."/>
            <person name="Liang P."/>
            <person name="Zhou C."/>
            <person name="Tian Y."/>
            <person name="Men J."/>
            <person name="Lv X."/>
            <person name="Huang L."/>
            <person name="Zhou J."/>
            <person name="Hu Y."/>
            <person name="Li R."/>
            <person name="Zhang F."/>
            <person name="Lei H."/>
            <person name="Li X."/>
            <person name="Hu X."/>
            <person name="Liang C."/>
            <person name="Xu J."/>
            <person name="Wu Z."/>
            <person name="Yu X."/>
        </authorList>
    </citation>
    <scope>NUCLEOTIDE SEQUENCE</scope>
    <source>
        <strain>Henan</strain>
    </source>
</reference>
<protein>
    <submittedName>
        <fullName evidence="1">Uncharacterized protein</fullName>
    </submittedName>
</protein>
<dbReference type="EMBL" id="DF143397">
    <property type="protein sequence ID" value="GAA52998.1"/>
    <property type="molecule type" value="Genomic_DNA"/>
</dbReference>
<evidence type="ECO:0000313" key="1">
    <source>
        <dbReference type="EMBL" id="GAA52998.1"/>
    </source>
</evidence>
<keyword evidence="2" id="KW-1185">Reference proteome</keyword>
<dbReference type="AlphaFoldDB" id="G7YJ65"/>
<sequence>QIAECLNAQRNVSIKAFDHTTQHRQRLHWLTEQRPNCTTINTSAKVVFKYVKYNIDLLANAVSELQYRTISNHSNICTNLFEDDVTRTAVLRFLGSGNESNVPIPDPLKIGLTELRDLHISGLEHTKLVGPIRFENVPTSIRNQPDLRIEVTLSFDHLVLTGGFKLRGDIFPHKPIHIQIKPVDLWLVLDFRRYSHRPLVVLPGAPLATVRTVRITRWNGIRINGKGVLLKLFRILHADKTFDGLLKRQIEKTVRKRLEKKLR</sequence>